<dbReference type="PANTHER" id="PTHR43531:SF11">
    <property type="entry name" value="METHYL-ACCEPTING CHEMOTAXIS PROTEIN 3"/>
    <property type="match status" value="1"/>
</dbReference>
<dbReference type="AlphaFoldDB" id="A0A517T1E1"/>
<protein>
    <submittedName>
        <fullName evidence="8">Biofilm dispersion protein BdlA</fullName>
    </submittedName>
</protein>
<evidence type="ECO:0000256" key="3">
    <source>
        <dbReference type="PROSITE-ProRule" id="PRU00284"/>
    </source>
</evidence>
<accession>A0A517T1E1</accession>
<keyword evidence="4" id="KW-0175">Coiled coil</keyword>
<dbReference type="PROSITE" id="PS50111">
    <property type="entry name" value="CHEMOTAXIS_TRANSDUC_2"/>
    <property type="match status" value="1"/>
</dbReference>
<dbReference type="InterPro" id="IPR035965">
    <property type="entry name" value="PAS-like_dom_sf"/>
</dbReference>
<dbReference type="InterPro" id="IPR004090">
    <property type="entry name" value="Chemotax_Me-accpt_rcpt"/>
</dbReference>
<evidence type="ECO:0000256" key="2">
    <source>
        <dbReference type="ARBA" id="ARBA00029447"/>
    </source>
</evidence>
<organism evidence="8 9">
    <name type="scientific">Stieleria bergensis</name>
    <dbReference type="NCBI Taxonomy" id="2528025"/>
    <lineage>
        <taxon>Bacteria</taxon>
        <taxon>Pseudomonadati</taxon>
        <taxon>Planctomycetota</taxon>
        <taxon>Planctomycetia</taxon>
        <taxon>Pirellulales</taxon>
        <taxon>Pirellulaceae</taxon>
        <taxon>Stieleria</taxon>
    </lineage>
</organism>
<dbReference type="GO" id="GO:0004888">
    <property type="term" value="F:transmembrane signaling receptor activity"/>
    <property type="evidence" value="ECO:0007669"/>
    <property type="project" value="InterPro"/>
</dbReference>
<dbReference type="NCBIfam" id="TIGR00229">
    <property type="entry name" value="sensory_box"/>
    <property type="match status" value="2"/>
</dbReference>
<feature type="coiled-coil region" evidence="4">
    <location>
        <begin position="13"/>
        <end position="40"/>
    </location>
</feature>
<dbReference type="PRINTS" id="PR00260">
    <property type="entry name" value="CHEMTRNSDUCR"/>
</dbReference>
<dbReference type="CDD" id="cd00130">
    <property type="entry name" value="PAS"/>
    <property type="match status" value="2"/>
</dbReference>
<dbReference type="InterPro" id="IPR001610">
    <property type="entry name" value="PAC"/>
</dbReference>
<dbReference type="Gene3D" id="3.30.450.20">
    <property type="entry name" value="PAS domain"/>
    <property type="match status" value="2"/>
</dbReference>
<gene>
    <name evidence="8" type="primary">bdlA</name>
    <name evidence="8" type="ORF">SV7mr_47510</name>
</gene>
<feature type="domain" description="PAC" evidence="7">
    <location>
        <begin position="228"/>
        <end position="280"/>
    </location>
</feature>
<dbReference type="PROSITE" id="PS50113">
    <property type="entry name" value="PAC"/>
    <property type="match status" value="2"/>
</dbReference>
<dbReference type="InterPro" id="IPR004089">
    <property type="entry name" value="MCPsignal_dom"/>
</dbReference>
<name>A0A517T1E1_9BACT</name>
<evidence type="ECO:0000256" key="1">
    <source>
        <dbReference type="ARBA" id="ARBA00022500"/>
    </source>
</evidence>
<evidence type="ECO:0000256" key="4">
    <source>
        <dbReference type="SAM" id="Coils"/>
    </source>
</evidence>
<dbReference type="Gene3D" id="1.10.287.950">
    <property type="entry name" value="Methyl-accepting chemotaxis protein"/>
    <property type="match status" value="1"/>
</dbReference>
<dbReference type="Proteomes" id="UP000315003">
    <property type="component" value="Chromosome"/>
</dbReference>
<dbReference type="EMBL" id="CP036272">
    <property type="protein sequence ID" value="QDT62204.1"/>
    <property type="molecule type" value="Genomic_DNA"/>
</dbReference>
<dbReference type="PANTHER" id="PTHR43531">
    <property type="entry name" value="PROTEIN ICFG"/>
    <property type="match status" value="1"/>
</dbReference>
<comment type="similarity">
    <text evidence="2">Belongs to the methyl-accepting chemotaxis (MCP) protein family.</text>
</comment>
<dbReference type="Pfam" id="PF00015">
    <property type="entry name" value="MCPsignal"/>
    <property type="match status" value="1"/>
</dbReference>
<dbReference type="OrthoDB" id="221239at2"/>
<keyword evidence="1" id="KW-0145">Chemotaxis</keyword>
<keyword evidence="3" id="KW-0807">Transducer</keyword>
<proteinExistence type="inferred from homology"/>
<dbReference type="InterPro" id="IPR051310">
    <property type="entry name" value="MCP_chemotaxis"/>
</dbReference>
<dbReference type="GO" id="GO:0007165">
    <property type="term" value="P:signal transduction"/>
    <property type="evidence" value="ECO:0007669"/>
    <property type="project" value="UniProtKB-KW"/>
</dbReference>
<evidence type="ECO:0000259" key="5">
    <source>
        <dbReference type="PROSITE" id="PS50111"/>
    </source>
</evidence>
<evidence type="ECO:0000259" key="7">
    <source>
        <dbReference type="PROSITE" id="PS50113"/>
    </source>
</evidence>
<dbReference type="InterPro" id="IPR013655">
    <property type="entry name" value="PAS_fold_3"/>
</dbReference>
<dbReference type="GO" id="GO:0006935">
    <property type="term" value="P:chemotaxis"/>
    <property type="evidence" value="ECO:0007669"/>
    <property type="project" value="UniProtKB-KW"/>
</dbReference>
<dbReference type="SUPFAM" id="SSF55785">
    <property type="entry name" value="PYP-like sensor domain (PAS domain)"/>
    <property type="match status" value="2"/>
</dbReference>
<dbReference type="RefSeq" id="WP_145276813.1">
    <property type="nucleotide sequence ID" value="NZ_CP036272.1"/>
</dbReference>
<dbReference type="SMART" id="SM00283">
    <property type="entry name" value="MA"/>
    <property type="match status" value="1"/>
</dbReference>
<feature type="domain" description="PAS" evidence="6">
    <location>
        <begin position="169"/>
        <end position="225"/>
    </location>
</feature>
<feature type="domain" description="Methyl-accepting transducer" evidence="5">
    <location>
        <begin position="295"/>
        <end position="524"/>
    </location>
</feature>
<evidence type="ECO:0000313" key="9">
    <source>
        <dbReference type="Proteomes" id="UP000315003"/>
    </source>
</evidence>
<dbReference type="Pfam" id="PF08447">
    <property type="entry name" value="PAS_3"/>
    <property type="match status" value="2"/>
</dbReference>
<dbReference type="SUPFAM" id="SSF58104">
    <property type="entry name" value="Methyl-accepting chemotaxis protein (MCP) signaling domain"/>
    <property type="match status" value="1"/>
</dbReference>
<dbReference type="PROSITE" id="PS50112">
    <property type="entry name" value="PAS"/>
    <property type="match status" value="1"/>
</dbReference>
<dbReference type="InterPro" id="IPR000700">
    <property type="entry name" value="PAS-assoc_C"/>
</dbReference>
<reference evidence="8 9" key="1">
    <citation type="submission" date="2019-02" db="EMBL/GenBank/DDBJ databases">
        <title>Deep-cultivation of Planctomycetes and their phenomic and genomic characterization uncovers novel biology.</title>
        <authorList>
            <person name="Wiegand S."/>
            <person name="Jogler M."/>
            <person name="Boedeker C."/>
            <person name="Pinto D."/>
            <person name="Vollmers J."/>
            <person name="Rivas-Marin E."/>
            <person name="Kohn T."/>
            <person name="Peeters S.H."/>
            <person name="Heuer A."/>
            <person name="Rast P."/>
            <person name="Oberbeckmann S."/>
            <person name="Bunk B."/>
            <person name="Jeske O."/>
            <person name="Meyerdierks A."/>
            <person name="Storesund J.E."/>
            <person name="Kallscheuer N."/>
            <person name="Luecker S."/>
            <person name="Lage O.M."/>
            <person name="Pohl T."/>
            <person name="Merkel B.J."/>
            <person name="Hornburger P."/>
            <person name="Mueller R.-W."/>
            <person name="Bruemmer F."/>
            <person name="Labrenz M."/>
            <person name="Spormann A.M."/>
            <person name="Op den Camp H."/>
            <person name="Overmann J."/>
            <person name="Amann R."/>
            <person name="Jetten M.S.M."/>
            <person name="Mascher T."/>
            <person name="Medema M.H."/>
            <person name="Devos D.P."/>
            <person name="Kaster A.-K."/>
            <person name="Ovreas L."/>
            <person name="Rohde M."/>
            <person name="Galperin M.Y."/>
            <person name="Jogler C."/>
        </authorList>
    </citation>
    <scope>NUCLEOTIDE SEQUENCE [LARGE SCALE GENOMIC DNA]</scope>
    <source>
        <strain evidence="8 9">SV_7m_r</strain>
    </source>
</reference>
<dbReference type="CDD" id="cd11386">
    <property type="entry name" value="MCP_signal"/>
    <property type="match status" value="1"/>
</dbReference>
<sequence>MAKAASSRSRTSAPALRKELAALKERNQQLEIELAGKFAAIDRSQAVIEFELDGTIITANQNFLSCVGYSLEEVQGKHHSMFVCPVYRSSPEYLDLWATLRRGECTTGQFKRYTKDRREIWIQGSYNPVFDAEGQLVKIVKFATDITQQKLRNADYQGQIQAIEKSQAVIQFELDGTIITANDLFLDALGYRLEEVQGRHHRIFVDTEQRDSREYTEFWESLRRGEFRRGEYRRITKGGESVWIQASYNPVNGLDGKPCKVVKFATDVTSRVKLEQEARERQEQTEKLVSEVVESAHQFTEGARVIAESSANLSDGAQNQAASVEEMNASVHGMTAAIDVIASRAKDSKEQADKTACLAENANNIRSEAVTSMRLIERSSEQITDIIQVISDIASQTNLLALNAAIEAARAGEHGLGFAVVADEVRKLAERSSEAAKEITQLIKESSRRVAEGAERSDRVGQSLASILEAVSKTADGISQIAEQVESQSASTEQVQVAISVVSETTESNAASAEELAASAEQLGAQAQTLQDLVNRFDS</sequence>
<keyword evidence="9" id="KW-1185">Reference proteome</keyword>
<evidence type="ECO:0000259" key="6">
    <source>
        <dbReference type="PROSITE" id="PS50112"/>
    </source>
</evidence>
<evidence type="ECO:0000313" key="8">
    <source>
        <dbReference type="EMBL" id="QDT62204.1"/>
    </source>
</evidence>
<dbReference type="GO" id="GO:0005886">
    <property type="term" value="C:plasma membrane"/>
    <property type="evidence" value="ECO:0007669"/>
    <property type="project" value="TreeGrafter"/>
</dbReference>
<dbReference type="InterPro" id="IPR000014">
    <property type="entry name" value="PAS"/>
</dbReference>
<feature type="domain" description="PAC" evidence="7">
    <location>
        <begin position="106"/>
        <end position="158"/>
    </location>
</feature>
<dbReference type="SMART" id="SM00086">
    <property type="entry name" value="PAC"/>
    <property type="match status" value="2"/>
</dbReference>